<evidence type="ECO:0000256" key="3">
    <source>
        <dbReference type="ARBA" id="ARBA00022692"/>
    </source>
</evidence>
<dbReference type="Gene3D" id="1.10.287.70">
    <property type="match status" value="1"/>
</dbReference>
<dbReference type="Gene3D" id="1.20.120.350">
    <property type="entry name" value="Voltage-gated potassium channels. Chain C"/>
    <property type="match status" value="1"/>
</dbReference>
<keyword evidence="2" id="KW-0813">Transport</keyword>
<keyword evidence="4 9" id="KW-1133">Transmembrane helix</keyword>
<dbReference type="Gene3D" id="1.20.5.110">
    <property type="match status" value="1"/>
</dbReference>
<keyword evidence="7 11" id="KW-0407">Ion channel</keyword>
<keyword evidence="5" id="KW-0406">Ion transport</keyword>
<evidence type="ECO:0000313" key="11">
    <source>
        <dbReference type="EMBL" id="RKN52204.1"/>
    </source>
</evidence>
<comment type="subcellular location">
    <subcellularLocation>
        <location evidence="1">Membrane</location>
        <topology evidence="1">Multi-pass membrane protein</topology>
    </subcellularLocation>
</comment>
<evidence type="ECO:0000256" key="1">
    <source>
        <dbReference type="ARBA" id="ARBA00004141"/>
    </source>
</evidence>
<dbReference type="AlphaFoldDB" id="A0A3A9ZWJ5"/>
<proteinExistence type="predicted"/>
<dbReference type="GO" id="GO:0001508">
    <property type="term" value="P:action potential"/>
    <property type="evidence" value="ECO:0007669"/>
    <property type="project" value="TreeGrafter"/>
</dbReference>
<evidence type="ECO:0000256" key="5">
    <source>
        <dbReference type="ARBA" id="ARBA00023065"/>
    </source>
</evidence>
<evidence type="ECO:0000313" key="12">
    <source>
        <dbReference type="Proteomes" id="UP000279968"/>
    </source>
</evidence>
<dbReference type="InterPro" id="IPR013099">
    <property type="entry name" value="K_chnl_dom"/>
</dbReference>
<evidence type="ECO:0000256" key="6">
    <source>
        <dbReference type="ARBA" id="ARBA00023136"/>
    </source>
</evidence>
<dbReference type="PANTHER" id="PTHR11537:SF254">
    <property type="entry name" value="POTASSIUM VOLTAGE-GATED CHANNEL PROTEIN SHAB"/>
    <property type="match status" value="1"/>
</dbReference>
<feature type="transmembrane region" description="Helical" evidence="9">
    <location>
        <begin position="20"/>
        <end position="38"/>
    </location>
</feature>
<keyword evidence="12" id="KW-1185">Reference proteome</keyword>
<evidence type="ECO:0000256" key="9">
    <source>
        <dbReference type="SAM" id="Phobius"/>
    </source>
</evidence>
<dbReference type="GO" id="GO:0008076">
    <property type="term" value="C:voltage-gated potassium channel complex"/>
    <property type="evidence" value="ECO:0007669"/>
    <property type="project" value="InterPro"/>
</dbReference>
<keyword evidence="6 9" id="KW-0472">Membrane</keyword>
<feature type="transmembrane region" description="Helical" evidence="9">
    <location>
        <begin position="58"/>
        <end position="76"/>
    </location>
</feature>
<dbReference type="Pfam" id="PF07885">
    <property type="entry name" value="Ion_trans_2"/>
    <property type="match status" value="1"/>
</dbReference>
<dbReference type="InterPro" id="IPR027359">
    <property type="entry name" value="Volt_channel_dom_sf"/>
</dbReference>
<reference evidence="11 12" key="1">
    <citation type="journal article" date="2015" name="Int. J. Syst. Evol. Microbiol.">
        <title>Micromonospora costi sp. nov., isolated from a leaf of Costus speciosus.</title>
        <authorList>
            <person name="Thawai C."/>
        </authorList>
    </citation>
    <scope>NUCLEOTIDE SEQUENCE [LARGE SCALE GENOMIC DNA]</scope>
    <source>
        <strain evidence="11 12">CS1-12</strain>
    </source>
</reference>
<evidence type="ECO:0000256" key="8">
    <source>
        <dbReference type="SAM" id="MobiDB-lite"/>
    </source>
</evidence>
<dbReference type="OrthoDB" id="9799090at2"/>
<comment type="caution">
    <text evidence="11">The sequence shown here is derived from an EMBL/GenBank/DDBJ whole genome shotgun (WGS) entry which is preliminary data.</text>
</comment>
<feature type="transmembrane region" description="Helical" evidence="9">
    <location>
        <begin position="186"/>
        <end position="211"/>
    </location>
</feature>
<protein>
    <submittedName>
        <fullName evidence="11">Two pore domain potassium channel family protein</fullName>
    </submittedName>
</protein>
<dbReference type="EMBL" id="RBAN01000005">
    <property type="protein sequence ID" value="RKN52204.1"/>
    <property type="molecule type" value="Genomic_DNA"/>
</dbReference>
<gene>
    <name evidence="11" type="ORF">D7193_27050</name>
</gene>
<keyword evidence="3 9" id="KW-0812">Transmembrane</keyword>
<feature type="domain" description="Potassium channel" evidence="10">
    <location>
        <begin position="134"/>
        <end position="211"/>
    </location>
</feature>
<accession>A0A3A9ZWJ5</accession>
<evidence type="ECO:0000256" key="7">
    <source>
        <dbReference type="ARBA" id="ARBA00023303"/>
    </source>
</evidence>
<feature type="region of interest" description="Disordered" evidence="8">
    <location>
        <begin position="239"/>
        <end position="275"/>
    </location>
</feature>
<dbReference type="SUPFAM" id="SSF81324">
    <property type="entry name" value="Voltage-gated potassium channels"/>
    <property type="match status" value="1"/>
</dbReference>
<dbReference type="PANTHER" id="PTHR11537">
    <property type="entry name" value="VOLTAGE-GATED POTASSIUM CHANNEL"/>
    <property type="match status" value="1"/>
</dbReference>
<dbReference type="InterPro" id="IPR028325">
    <property type="entry name" value="VG_K_chnl"/>
</dbReference>
<feature type="transmembrane region" description="Helical" evidence="9">
    <location>
        <begin position="124"/>
        <end position="144"/>
    </location>
</feature>
<organism evidence="11 12">
    <name type="scientific">Micromonospora costi</name>
    <dbReference type="NCBI Taxonomy" id="1530042"/>
    <lineage>
        <taxon>Bacteria</taxon>
        <taxon>Bacillati</taxon>
        <taxon>Actinomycetota</taxon>
        <taxon>Actinomycetes</taxon>
        <taxon>Micromonosporales</taxon>
        <taxon>Micromonosporaceae</taxon>
        <taxon>Micromonospora</taxon>
    </lineage>
</organism>
<name>A0A3A9ZWJ5_9ACTN</name>
<evidence type="ECO:0000256" key="2">
    <source>
        <dbReference type="ARBA" id="ARBA00022448"/>
    </source>
</evidence>
<evidence type="ECO:0000256" key="4">
    <source>
        <dbReference type="ARBA" id="ARBA00022989"/>
    </source>
</evidence>
<sequence length="275" mass="29842">MVDRGEPHQRLGRAERWERLSGAPLTVLSLVFLAVYAAPILEPGLDDRWRAACEGTALAIWVLFWAELLVRFALAADRRRFLRTHGFDLAVLILPFLRPLRAVRLVTVVLTLSRRTERWARGRLAVYVGATTVLLVVVAALAVLDAERSAPEATITSFDDALWWATVTITTVGYGDYYPITTAGRFVALGLMIGGIGLIGFVTGSLATWIVERVSDQNRPAPATEADVTALRAEIAALRRGLENPPSPIDTAGPLRAADPRPGTSLPGRGEPSGE</sequence>
<dbReference type="GO" id="GO:0005249">
    <property type="term" value="F:voltage-gated potassium channel activity"/>
    <property type="evidence" value="ECO:0007669"/>
    <property type="project" value="InterPro"/>
</dbReference>
<dbReference type="Proteomes" id="UP000279968">
    <property type="component" value="Unassembled WGS sequence"/>
</dbReference>
<evidence type="ECO:0000259" key="10">
    <source>
        <dbReference type="Pfam" id="PF07885"/>
    </source>
</evidence>